<keyword evidence="2 3" id="KW-0808">Transferase</keyword>
<accession>A0A9R0JQB1</accession>
<reference evidence="5" key="1">
    <citation type="journal article" date="2021" name="Nat. Commun.">
        <title>Genomic analyses provide insights into spinach domestication and the genetic basis of agronomic traits.</title>
        <authorList>
            <person name="Cai X."/>
            <person name="Sun X."/>
            <person name="Xu C."/>
            <person name="Sun H."/>
            <person name="Wang X."/>
            <person name="Ge C."/>
            <person name="Zhang Z."/>
            <person name="Wang Q."/>
            <person name="Fei Z."/>
            <person name="Jiao C."/>
            <person name="Wang Q."/>
        </authorList>
    </citation>
    <scope>NUCLEOTIDE SEQUENCE [LARGE SCALE GENOMIC DNA]</scope>
    <source>
        <strain evidence="5">cv. Varoflay</strain>
    </source>
</reference>
<dbReference type="CDD" id="cd03784">
    <property type="entry name" value="GT1_Gtf-like"/>
    <property type="match status" value="1"/>
</dbReference>
<dbReference type="GO" id="GO:0035251">
    <property type="term" value="F:UDP-glucosyltransferase activity"/>
    <property type="evidence" value="ECO:0000318"/>
    <property type="project" value="GO_Central"/>
</dbReference>
<dbReference type="RefSeq" id="XP_021842655.2">
    <property type="nucleotide sequence ID" value="XM_021986963.2"/>
</dbReference>
<sequence length="457" mass="50787">MGKTVAASEQLHIVMIPWFAYGHILPYFELSNKLAEKGHKITLVVPNKVKLDLEPKIRHPSLISLHAFTVPHIEPLPPGTETCSDVPIELQHHLAVAMDRARPEVESIISAIDDPKPDLLFYDNAYWVPEIATKLGMKSVFYQIACALSITRIKQTPSASASASASAKLFTLPKWVLTPKVLGDARANYGEGITYYQRVKKALSSCDAIALRTCREIEGESSDILAAQYNKPVFLTGPVLPEVEFLPPLDNSWAEWLAKFGPKSVVLCCFGSQYVPDKAQLQEMALALEDTGLPFLMSVKPPTECATIEEALPEGFSERVKERGVVHGGWVQQLQILAHPSVGCFICHCGYGSMWEGLLSDNQLVLLPQLPDQLMMAQMLAEKLKVGVMVDREEDDGWVSRKNLCQAVKSVMDPHSEFAALLKNNHANFRDKLLTNGFMANYLEVFDQDLKRFLTAN</sequence>
<evidence type="ECO:0000256" key="4">
    <source>
        <dbReference type="RuleBase" id="RU362057"/>
    </source>
</evidence>
<dbReference type="PANTHER" id="PTHR48049:SF91">
    <property type="entry name" value="UDP-GLYCOSYLTRANSFERASE 79B7-RELATED"/>
    <property type="match status" value="1"/>
</dbReference>
<proteinExistence type="inferred from homology"/>
<comment type="similarity">
    <text evidence="1 3">Belongs to the UDP-glycosyltransferase family.</text>
</comment>
<dbReference type="SUPFAM" id="SSF53756">
    <property type="entry name" value="UDP-Glycosyltransferase/glycogen phosphorylase"/>
    <property type="match status" value="1"/>
</dbReference>
<organism evidence="5 6">
    <name type="scientific">Spinacia oleracea</name>
    <name type="common">Spinach</name>
    <dbReference type="NCBI Taxonomy" id="3562"/>
    <lineage>
        <taxon>Eukaryota</taxon>
        <taxon>Viridiplantae</taxon>
        <taxon>Streptophyta</taxon>
        <taxon>Embryophyta</taxon>
        <taxon>Tracheophyta</taxon>
        <taxon>Spermatophyta</taxon>
        <taxon>Magnoliopsida</taxon>
        <taxon>eudicotyledons</taxon>
        <taxon>Gunneridae</taxon>
        <taxon>Pentapetalae</taxon>
        <taxon>Caryophyllales</taxon>
        <taxon>Chenopodiaceae</taxon>
        <taxon>Chenopodioideae</taxon>
        <taxon>Anserineae</taxon>
        <taxon>Spinacia</taxon>
    </lineage>
</organism>
<gene>
    <name evidence="6" type="primary">LOC110782734</name>
</gene>
<evidence type="ECO:0000256" key="2">
    <source>
        <dbReference type="ARBA" id="ARBA00022679"/>
    </source>
</evidence>
<evidence type="ECO:0000313" key="6">
    <source>
        <dbReference type="RefSeq" id="XP_021842655.2"/>
    </source>
</evidence>
<dbReference type="Proteomes" id="UP000813463">
    <property type="component" value="Chromosome 4"/>
</dbReference>
<dbReference type="Gene3D" id="3.40.50.2000">
    <property type="entry name" value="Glycogen Phosphorylase B"/>
    <property type="match status" value="2"/>
</dbReference>
<dbReference type="InterPro" id="IPR002213">
    <property type="entry name" value="UDP_glucos_trans"/>
</dbReference>
<keyword evidence="3" id="KW-0328">Glycosyltransferase</keyword>
<dbReference type="AlphaFoldDB" id="A0A9R0JQB1"/>
<dbReference type="KEGG" id="soe:110782734"/>
<dbReference type="InterPro" id="IPR035595">
    <property type="entry name" value="UDP_glycos_trans_CS"/>
</dbReference>
<dbReference type="GeneID" id="110782734"/>
<evidence type="ECO:0000313" key="5">
    <source>
        <dbReference type="Proteomes" id="UP000813463"/>
    </source>
</evidence>
<name>A0A9R0JQB1_SPIOL</name>
<protein>
    <recommendedName>
        <fullName evidence="4">Glycosyltransferase</fullName>
        <ecNumber evidence="4">2.4.1.-</ecNumber>
    </recommendedName>
</protein>
<dbReference type="Pfam" id="PF00201">
    <property type="entry name" value="UDPGT"/>
    <property type="match status" value="1"/>
</dbReference>
<dbReference type="PROSITE" id="PS00375">
    <property type="entry name" value="UDPGT"/>
    <property type="match status" value="1"/>
</dbReference>
<evidence type="ECO:0000256" key="1">
    <source>
        <dbReference type="ARBA" id="ARBA00009995"/>
    </source>
</evidence>
<dbReference type="PANTHER" id="PTHR48049">
    <property type="entry name" value="GLYCOSYLTRANSFERASE"/>
    <property type="match status" value="1"/>
</dbReference>
<dbReference type="EC" id="2.4.1.-" evidence="4"/>
<reference evidence="6" key="2">
    <citation type="submission" date="2025-08" db="UniProtKB">
        <authorList>
            <consortium name="RefSeq"/>
        </authorList>
    </citation>
    <scope>IDENTIFICATION</scope>
    <source>
        <tissue evidence="6">Leaf</tissue>
    </source>
</reference>
<keyword evidence="5" id="KW-1185">Reference proteome</keyword>
<dbReference type="InterPro" id="IPR050481">
    <property type="entry name" value="UDP-glycosyltransf_plant"/>
</dbReference>
<evidence type="ECO:0000256" key="3">
    <source>
        <dbReference type="RuleBase" id="RU003718"/>
    </source>
</evidence>